<proteinExistence type="inferred from homology"/>
<dbReference type="Pfam" id="PF08700">
    <property type="entry name" value="VPS51_Exo84_N"/>
    <property type="match status" value="1"/>
</dbReference>
<dbReference type="RefSeq" id="XP_064766576.1">
    <property type="nucleotide sequence ID" value="XM_064914731.1"/>
</dbReference>
<accession>A0ABR1F127</accession>
<dbReference type="PANTHER" id="PTHR15954:SF4">
    <property type="entry name" value="VACUOLAR PROTEIN SORTING-ASSOCIATED PROTEIN 51 HOMOLOG"/>
    <property type="match status" value="1"/>
</dbReference>
<comment type="similarity">
    <text evidence="1 2">Belongs to the VPS51 family.</text>
</comment>
<keyword evidence="5" id="KW-1185">Reference proteome</keyword>
<keyword evidence="2" id="KW-0445">Lipid transport</keyword>
<dbReference type="PANTHER" id="PTHR15954">
    <property type="entry name" value="VACUOLAR PROTEIN SORTING-ASSOCIATED PROTEIN 51 HOMOLOG"/>
    <property type="match status" value="1"/>
</dbReference>
<dbReference type="EMBL" id="JBBJBU010000011">
    <property type="protein sequence ID" value="KAK7203543.1"/>
    <property type="molecule type" value="Genomic_DNA"/>
</dbReference>
<reference evidence="4 5" key="1">
    <citation type="submission" date="2024-03" db="EMBL/GenBank/DDBJ databases">
        <title>Genome-scale model development and genomic sequencing of the oleaginous clade Lipomyces.</title>
        <authorList>
            <consortium name="Lawrence Berkeley National Laboratory"/>
            <person name="Czajka J.J."/>
            <person name="Han Y."/>
            <person name="Kim J."/>
            <person name="Mondo S.J."/>
            <person name="Hofstad B.A."/>
            <person name="Robles A."/>
            <person name="Haridas S."/>
            <person name="Riley R."/>
            <person name="LaButti K."/>
            <person name="Pangilinan J."/>
            <person name="Andreopoulos W."/>
            <person name="Lipzen A."/>
            <person name="Yan J."/>
            <person name="Wang M."/>
            <person name="Ng V."/>
            <person name="Grigoriev I.V."/>
            <person name="Spatafora J.W."/>
            <person name="Magnuson J.K."/>
            <person name="Baker S.E."/>
            <person name="Pomraning K.R."/>
        </authorList>
    </citation>
    <scope>NUCLEOTIDE SEQUENCE [LARGE SCALE GENOMIC DNA]</scope>
    <source>
        <strain evidence="4 5">Phaff 52-87</strain>
    </source>
</reference>
<keyword evidence="2" id="KW-0653">Protein transport</keyword>
<dbReference type="InterPro" id="IPR014812">
    <property type="entry name" value="Vps51"/>
</dbReference>
<feature type="compositionally biased region" description="Low complexity" evidence="3">
    <location>
        <begin position="15"/>
        <end position="25"/>
    </location>
</feature>
<dbReference type="Proteomes" id="UP001498771">
    <property type="component" value="Unassembled WGS sequence"/>
</dbReference>
<comment type="caution">
    <text evidence="4">The sequence shown here is derived from an EMBL/GenBank/DDBJ whole genome shotgun (WGS) entry which is preliminary data.</text>
</comment>
<gene>
    <name evidence="4" type="ORF">BZA70DRAFT_302034</name>
</gene>
<dbReference type="GeneID" id="90040243"/>
<feature type="region of interest" description="Disordered" evidence="3">
    <location>
        <begin position="1"/>
        <end position="36"/>
    </location>
</feature>
<feature type="compositionally biased region" description="Polar residues" evidence="3">
    <location>
        <begin position="1"/>
        <end position="13"/>
    </location>
</feature>
<name>A0ABR1F127_9ASCO</name>
<protein>
    <recommendedName>
        <fullName evidence="2">Vacuolar protein sorting-associated protein 51 homolog</fullName>
    </recommendedName>
</protein>
<organism evidence="4 5">
    <name type="scientific">Myxozyma melibiosi</name>
    <dbReference type="NCBI Taxonomy" id="54550"/>
    <lineage>
        <taxon>Eukaryota</taxon>
        <taxon>Fungi</taxon>
        <taxon>Dikarya</taxon>
        <taxon>Ascomycota</taxon>
        <taxon>Saccharomycotina</taxon>
        <taxon>Lipomycetes</taxon>
        <taxon>Lipomycetales</taxon>
        <taxon>Lipomycetaceae</taxon>
        <taxon>Myxozyma</taxon>
    </lineage>
</organism>
<comment type="subcellular location">
    <subcellularLocation>
        <location evidence="2">Golgi apparatus</location>
        <location evidence="2">trans-Golgi network</location>
    </subcellularLocation>
</comment>
<evidence type="ECO:0000256" key="2">
    <source>
        <dbReference type="RuleBase" id="RU368010"/>
    </source>
</evidence>
<keyword evidence="2" id="KW-0813">Transport</keyword>
<comment type="subunit">
    <text evidence="2">Component of the Golgi-associated retrograde protein (GARP) complex.</text>
</comment>
<evidence type="ECO:0000256" key="1">
    <source>
        <dbReference type="ARBA" id="ARBA00006080"/>
    </source>
</evidence>
<evidence type="ECO:0000313" key="5">
    <source>
        <dbReference type="Proteomes" id="UP001498771"/>
    </source>
</evidence>
<keyword evidence="2" id="KW-0333">Golgi apparatus</keyword>
<comment type="function">
    <text evidence="2">Acts as component of the GARP complex that is involved in retrograde transport from early and late endosomes to the trans-Golgi network (TGN).</text>
</comment>
<evidence type="ECO:0000313" key="4">
    <source>
        <dbReference type="EMBL" id="KAK7203543.1"/>
    </source>
</evidence>
<evidence type="ECO:0000256" key="3">
    <source>
        <dbReference type="SAM" id="MobiDB-lite"/>
    </source>
</evidence>
<sequence>MSNSTVHAQSHLQTPDRPSPSSRSPHNGKRIVSSANARRTALREFYALGSDRFTAGVQPSEIDRPDFKADEWLDRFVRENKAREFVAKENTLMHEIRTLEGEGKALVYDNYSKLITATETIQSMRSSMDPLQPTTSALAPAVAHIAEVSATLIATLSEKRKKADEDERERCVRELRAIVDAPERLRRMVREGRGEEARAQWGELEGVLERMGEVRGVERIRRECVDALD</sequence>